<evidence type="ECO:0000313" key="5">
    <source>
        <dbReference type="Proteomes" id="UP000799766"/>
    </source>
</evidence>
<evidence type="ECO:0000313" key="4">
    <source>
        <dbReference type="EMBL" id="KAF2454822.1"/>
    </source>
</evidence>
<dbReference type="InterPro" id="IPR001138">
    <property type="entry name" value="Zn2Cys6_DnaBD"/>
</dbReference>
<reference evidence="4" key="1">
    <citation type="journal article" date="2020" name="Stud. Mycol.">
        <title>101 Dothideomycetes genomes: a test case for predicting lifestyles and emergence of pathogens.</title>
        <authorList>
            <person name="Haridas S."/>
            <person name="Albert R."/>
            <person name="Binder M."/>
            <person name="Bloem J."/>
            <person name="Labutti K."/>
            <person name="Salamov A."/>
            <person name="Andreopoulos B."/>
            <person name="Baker S."/>
            <person name="Barry K."/>
            <person name="Bills G."/>
            <person name="Bluhm B."/>
            <person name="Cannon C."/>
            <person name="Castanera R."/>
            <person name="Culley D."/>
            <person name="Daum C."/>
            <person name="Ezra D."/>
            <person name="Gonzalez J."/>
            <person name="Henrissat B."/>
            <person name="Kuo A."/>
            <person name="Liang C."/>
            <person name="Lipzen A."/>
            <person name="Lutzoni F."/>
            <person name="Magnuson J."/>
            <person name="Mondo S."/>
            <person name="Nolan M."/>
            <person name="Ohm R."/>
            <person name="Pangilinan J."/>
            <person name="Park H.-J."/>
            <person name="Ramirez L."/>
            <person name="Alfaro M."/>
            <person name="Sun H."/>
            <person name="Tritt A."/>
            <person name="Yoshinaga Y."/>
            <person name="Zwiers L.-H."/>
            <person name="Turgeon B."/>
            <person name="Goodwin S."/>
            <person name="Spatafora J."/>
            <person name="Crous P."/>
            <person name="Grigoriev I."/>
        </authorList>
    </citation>
    <scope>NUCLEOTIDE SEQUENCE</scope>
    <source>
        <strain evidence="4">ATCC 16933</strain>
    </source>
</reference>
<dbReference type="SUPFAM" id="SSF57701">
    <property type="entry name" value="Zn2/Cys6 DNA-binding domain"/>
    <property type="match status" value="1"/>
</dbReference>
<feature type="region of interest" description="Disordered" evidence="2">
    <location>
        <begin position="260"/>
        <end position="280"/>
    </location>
</feature>
<dbReference type="SMART" id="SM00066">
    <property type="entry name" value="GAL4"/>
    <property type="match status" value="1"/>
</dbReference>
<dbReference type="PANTHER" id="PTHR35392:SF3">
    <property type="entry name" value="ZN(2)-C6 FUNGAL-TYPE DOMAIN-CONTAINING PROTEIN"/>
    <property type="match status" value="1"/>
</dbReference>
<feature type="domain" description="Zn(2)-C6 fungal-type" evidence="3">
    <location>
        <begin position="293"/>
        <end position="326"/>
    </location>
</feature>
<keyword evidence="1" id="KW-0539">Nucleus</keyword>
<evidence type="ECO:0000259" key="3">
    <source>
        <dbReference type="PROSITE" id="PS50048"/>
    </source>
</evidence>
<dbReference type="GO" id="GO:0008270">
    <property type="term" value="F:zinc ion binding"/>
    <property type="evidence" value="ECO:0007669"/>
    <property type="project" value="InterPro"/>
</dbReference>
<dbReference type="OrthoDB" id="3921198at2759"/>
<dbReference type="PROSITE" id="PS50048">
    <property type="entry name" value="ZN2_CY6_FUNGAL_2"/>
    <property type="match status" value="1"/>
</dbReference>
<sequence>MRMDSTSNHDLAIDIMFGGLDSSSHHSPSSSSRPICQPLDRNFLSPYHAQFSHNPWTPATEFTDNGIFEFEAESLYGNKDEQSRQSSYFPPLLPPPGCSDIETSTTADLESECLPVPDAQPYPSEPLGNSLSPNFPHFDISMFSSMSDTSLACMQGQNAGSLDMLSIENYNYPTELNPQDLNSKELASSSGSPSKQKQQKQQKQQQQQRHEQRRQPTTTSKAKSTSSERKAAMIASETNTVNKSFQFVEYCVKQGDKIPKPRMEGGVKKRPGRSGPLSPVQREHAAAMRKLGSCDNCRMRKEKCDPGIPCKACITHYKADLTSVRCRGFSLAQLADGLVSERLAWHPKARSLESFLPAVRFGVYDKSVVIPLNFGFGPSMMVRVRVVRVPNPQVHLVHDHLLYEWPPRPASRTFREPRQQSVFPAVLEDTTHLVDQLDQHIDLLVREHIHQFPLYDTGLKVFEGICTLALSQRQPQHRDLLVTALKLITLVHIAGDITVPLADPTVARIIQYTKTPAFPAPPGSVSTSFASPPPNPALYAATANSGAPPAHEAPTPCFIRGQLGGAFPALARRLQTALLDGLEALALSRACEHFPTIVAAVAAQLMAVETAQYHAAKRGYHDALDEAGGVPMSASSSNSSSFSSSSRSSAASGASSFSSAPPASGRGVAARPRPSCAPAAAATADVAAFSDDAVDKLLRFYRTCYGGCHHNGLHVPGCETAASAAAGPAHSACNSSPFSALGSFAASAAATGGCYSSGSACGSTAAAAAAAALAGSTAASGLSRAAADPGARFVVQMKKAVSESRAYLAGQRKVGVSDVGETLSAYFDRLLARLFIPELGRVEG</sequence>
<dbReference type="GO" id="GO:0000981">
    <property type="term" value="F:DNA-binding transcription factor activity, RNA polymerase II-specific"/>
    <property type="evidence" value="ECO:0007669"/>
    <property type="project" value="InterPro"/>
</dbReference>
<proteinExistence type="predicted"/>
<dbReference type="InterPro" id="IPR036864">
    <property type="entry name" value="Zn2-C6_fun-type_DNA-bd_sf"/>
</dbReference>
<dbReference type="Pfam" id="PF00172">
    <property type="entry name" value="Zn_clus"/>
    <property type="match status" value="1"/>
</dbReference>
<feature type="compositionally biased region" description="Polar residues" evidence="2">
    <location>
        <begin position="173"/>
        <end position="194"/>
    </location>
</feature>
<evidence type="ECO:0000256" key="2">
    <source>
        <dbReference type="SAM" id="MobiDB-lite"/>
    </source>
</evidence>
<dbReference type="AlphaFoldDB" id="A0A6A6NTR4"/>
<name>A0A6A6NTR4_9PEZI</name>
<evidence type="ECO:0000256" key="1">
    <source>
        <dbReference type="ARBA" id="ARBA00023242"/>
    </source>
</evidence>
<organism evidence="4 5">
    <name type="scientific">Lineolata rhizophorae</name>
    <dbReference type="NCBI Taxonomy" id="578093"/>
    <lineage>
        <taxon>Eukaryota</taxon>
        <taxon>Fungi</taxon>
        <taxon>Dikarya</taxon>
        <taxon>Ascomycota</taxon>
        <taxon>Pezizomycotina</taxon>
        <taxon>Dothideomycetes</taxon>
        <taxon>Dothideomycetes incertae sedis</taxon>
        <taxon>Lineolatales</taxon>
        <taxon>Lineolataceae</taxon>
        <taxon>Lineolata</taxon>
    </lineage>
</organism>
<dbReference type="InterPro" id="IPR052973">
    <property type="entry name" value="Fungal_sec-metab_reg_TF"/>
</dbReference>
<dbReference type="Proteomes" id="UP000799766">
    <property type="component" value="Unassembled WGS sequence"/>
</dbReference>
<dbReference type="PANTHER" id="PTHR35392">
    <property type="entry name" value="ZN(II)2CYS6 TRANSCRIPTION FACTOR (EUROFUNG)-RELATED-RELATED"/>
    <property type="match status" value="1"/>
</dbReference>
<feature type="region of interest" description="Disordered" evidence="2">
    <location>
        <begin position="173"/>
        <end position="231"/>
    </location>
</feature>
<dbReference type="CDD" id="cd00067">
    <property type="entry name" value="GAL4"/>
    <property type="match status" value="1"/>
</dbReference>
<accession>A0A6A6NTR4</accession>
<keyword evidence="5" id="KW-1185">Reference proteome</keyword>
<gene>
    <name evidence="4" type="ORF">BDY21DRAFT_373712</name>
</gene>
<protein>
    <recommendedName>
        <fullName evidence="3">Zn(2)-C6 fungal-type domain-containing protein</fullName>
    </recommendedName>
</protein>
<dbReference type="EMBL" id="MU001689">
    <property type="protein sequence ID" value="KAF2454822.1"/>
    <property type="molecule type" value="Genomic_DNA"/>
</dbReference>
<feature type="compositionally biased region" description="Low complexity" evidence="2">
    <location>
        <begin position="195"/>
        <end position="207"/>
    </location>
</feature>